<feature type="compositionally biased region" description="Acidic residues" evidence="1">
    <location>
        <begin position="378"/>
        <end position="391"/>
    </location>
</feature>
<reference evidence="4" key="1">
    <citation type="submission" date="2023-07" db="EMBL/GenBank/DDBJ databases">
        <title>30 novel species of actinomycetes from the DSMZ collection.</title>
        <authorList>
            <person name="Nouioui I."/>
        </authorList>
    </citation>
    <scope>NUCLEOTIDE SEQUENCE [LARGE SCALE GENOMIC DNA]</scope>
    <source>
        <strain evidence="4">DSM 44743</strain>
    </source>
</reference>
<keyword evidence="2" id="KW-0472">Membrane</keyword>
<accession>A0ABU2M3R5</accession>
<gene>
    <name evidence="3" type="ORF">RM479_02300</name>
</gene>
<evidence type="ECO:0000313" key="4">
    <source>
        <dbReference type="Proteomes" id="UP001183390"/>
    </source>
</evidence>
<feature type="region of interest" description="Disordered" evidence="1">
    <location>
        <begin position="55"/>
        <end position="470"/>
    </location>
</feature>
<feature type="compositionally biased region" description="Acidic residues" evidence="1">
    <location>
        <begin position="407"/>
        <end position="423"/>
    </location>
</feature>
<feature type="compositionally biased region" description="Basic and acidic residues" evidence="1">
    <location>
        <begin position="392"/>
        <end position="406"/>
    </location>
</feature>
<feature type="compositionally biased region" description="Basic and acidic residues" evidence="1">
    <location>
        <begin position="175"/>
        <end position="202"/>
    </location>
</feature>
<evidence type="ECO:0000256" key="2">
    <source>
        <dbReference type="SAM" id="Phobius"/>
    </source>
</evidence>
<protein>
    <submittedName>
        <fullName evidence="3">Uncharacterized protein</fullName>
    </submittedName>
</protein>
<sequence>MILSVLASVAVLAAIVVIVAALVFAETTLVYIALGLAGVSALLLVGAILAQGRKGADRTDGLGKSSVPTASHVTPEHSERVPAPAPEPVREAPAWNTMAEDSGPGEPEYDLPRWQTPTAREWPEPDTTASAPAPAPFPTAVESDSRVETPAETASPSWFSGPTAAPEPVEVPRTAAHDDRASVPVTDEHSADRSPEPQQPREPEDDPALSAADRGMPAWLAEAYDDDPAESFDTPTPAGDDDRDDAVAAADLYERDEPAATVTDDDPPATVVSSTDTDEVRPTRDEDASETTGPATTDDTAPEAAEDTDGVPTAPQPDEADDPDPDEERRGEGGVTADEPTVRMDEDPSTPDDPDPDEERRGEGGAAADEPTVRMDEDPSTPDDPDPDEERTEERTEATRTEATRTDEEETTDDGASTTDDEEPPKGKRFSYNIPQRKEDTEETSVFSYRTPAEDDEDPDATAAFTRERP</sequence>
<proteinExistence type="predicted"/>
<keyword evidence="2" id="KW-0812">Transmembrane</keyword>
<feature type="compositionally biased region" description="Acidic residues" evidence="1">
    <location>
        <begin position="347"/>
        <end position="357"/>
    </location>
</feature>
<comment type="caution">
    <text evidence="3">The sequence shown here is derived from an EMBL/GenBank/DDBJ whole genome shotgun (WGS) entry which is preliminary data.</text>
</comment>
<evidence type="ECO:0000256" key="1">
    <source>
        <dbReference type="SAM" id="MobiDB-lite"/>
    </source>
</evidence>
<dbReference type="Proteomes" id="UP001183390">
    <property type="component" value="Unassembled WGS sequence"/>
</dbReference>
<dbReference type="RefSeq" id="WP_311510047.1">
    <property type="nucleotide sequence ID" value="NZ_JAVREP010000001.1"/>
</dbReference>
<name>A0ABU2M3R5_9ACTN</name>
<dbReference type="EMBL" id="JAVREP010000001">
    <property type="protein sequence ID" value="MDT0327234.1"/>
    <property type="molecule type" value="Genomic_DNA"/>
</dbReference>
<evidence type="ECO:0000313" key="3">
    <source>
        <dbReference type="EMBL" id="MDT0327234.1"/>
    </source>
</evidence>
<organism evidence="3 4">
    <name type="scientific">Nocardiopsis lambiniae</name>
    <dbReference type="NCBI Taxonomy" id="3075539"/>
    <lineage>
        <taxon>Bacteria</taxon>
        <taxon>Bacillati</taxon>
        <taxon>Actinomycetota</taxon>
        <taxon>Actinomycetes</taxon>
        <taxon>Streptosporangiales</taxon>
        <taxon>Nocardiopsidaceae</taxon>
        <taxon>Nocardiopsis</taxon>
    </lineage>
</organism>
<keyword evidence="4" id="KW-1185">Reference proteome</keyword>
<feature type="transmembrane region" description="Helical" evidence="2">
    <location>
        <begin position="31"/>
        <end position="50"/>
    </location>
</feature>
<keyword evidence="2" id="KW-1133">Transmembrane helix</keyword>
<feature type="compositionally biased region" description="Acidic residues" evidence="1">
    <location>
        <begin position="300"/>
        <end position="309"/>
    </location>
</feature>